<sequence length="240" mass="25260">MTIDYACRSGRAVPRGLSAGAIRNVAAQVRQQIPREASDLGVTLAALLQVSREVSVNGRRLSVSWDTAGALRDEMGRQVLGLCDTDPDEPNWAFLAVNGPMTAHRPDLALSTAAHELGHLVFDVPAALEEGVHRYRAVAACPQALDRVGRGAEGRANEFMGALLVPPVPLHTRLLAYARGEGLRLGRGPHQGRPGCPILAAGNDPEAVGGVVAALAGDFGVSERFIAVRLARYGLIQGGV</sequence>
<dbReference type="AlphaFoldDB" id="A0A9X0R2A1"/>
<evidence type="ECO:0008006" key="3">
    <source>
        <dbReference type="Google" id="ProtNLM"/>
    </source>
</evidence>
<organism evidence="1 2">
    <name type="scientific">Siccirubricoccus deserti</name>
    <dbReference type="NCBI Taxonomy" id="2013562"/>
    <lineage>
        <taxon>Bacteria</taxon>
        <taxon>Pseudomonadati</taxon>
        <taxon>Pseudomonadota</taxon>
        <taxon>Alphaproteobacteria</taxon>
        <taxon>Acetobacterales</taxon>
        <taxon>Roseomonadaceae</taxon>
        <taxon>Siccirubricoccus</taxon>
    </lineage>
</organism>
<keyword evidence="2" id="KW-1185">Reference proteome</keyword>
<accession>A0A9X0R2A1</accession>
<gene>
    <name evidence="1" type="ORF">H7965_23410</name>
</gene>
<dbReference type="EMBL" id="JACOMF010000047">
    <property type="protein sequence ID" value="MBC4018245.1"/>
    <property type="molecule type" value="Genomic_DNA"/>
</dbReference>
<dbReference type="RefSeq" id="WP_186772998.1">
    <property type="nucleotide sequence ID" value="NZ_JACOMF010000047.1"/>
</dbReference>
<evidence type="ECO:0000313" key="1">
    <source>
        <dbReference type="EMBL" id="MBC4018245.1"/>
    </source>
</evidence>
<name>A0A9X0R2A1_9PROT</name>
<comment type="caution">
    <text evidence="1">The sequence shown here is derived from an EMBL/GenBank/DDBJ whole genome shotgun (WGS) entry which is preliminary data.</text>
</comment>
<protein>
    <recommendedName>
        <fullName evidence="3">IrrE N-terminal-like domain-containing protein</fullName>
    </recommendedName>
</protein>
<proteinExistence type="predicted"/>
<evidence type="ECO:0000313" key="2">
    <source>
        <dbReference type="Proteomes" id="UP000600101"/>
    </source>
</evidence>
<reference evidence="1" key="1">
    <citation type="submission" date="2020-08" db="EMBL/GenBank/DDBJ databases">
        <authorList>
            <person name="Hu Y."/>
            <person name="Nguyen S.V."/>
            <person name="Li F."/>
            <person name="Fanning S."/>
        </authorList>
    </citation>
    <scope>NUCLEOTIDE SEQUENCE</scope>
    <source>
        <strain evidence="1">SYSU D8009</strain>
    </source>
</reference>
<dbReference type="Proteomes" id="UP000600101">
    <property type="component" value="Unassembled WGS sequence"/>
</dbReference>